<keyword evidence="2" id="KW-1185">Reference proteome</keyword>
<protein>
    <submittedName>
        <fullName evidence="1">Uncharacterized protein</fullName>
    </submittedName>
</protein>
<reference evidence="1" key="1">
    <citation type="submission" date="2021-03" db="EMBL/GenBank/DDBJ databases">
        <title>Evolutionary innovations through gain and loss of genes in the ectomycorrhizal Boletales.</title>
        <authorList>
            <person name="Wu G."/>
            <person name="Miyauchi S."/>
            <person name="Morin E."/>
            <person name="Yang Z.-L."/>
            <person name="Xu J."/>
            <person name="Martin F.M."/>
        </authorList>
    </citation>
    <scope>NUCLEOTIDE SEQUENCE</scope>
    <source>
        <strain evidence="1">BR01</strain>
    </source>
</reference>
<comment type="caution">
    <text evidence="1">The sequence shown here is derived from an EMBL/GenBank/DDBJ whole genome shotgun (WGS) entry which is preliminary data.</text>
</comment>
<evidence type="ECO:0000313" key="2">
    <source>
        <dbReference type="Proteomes" id="UP000683000"/>
    </source>
</evidence>
<organism evidence="1 2">
    <name type="scientific">Boletus reticuloceps</name>
    <dbReference type="NCBI Taxonomy" id="495285"/>
    <lineage>
        <taxon>Eukaryota</taxon>
        <taxon>Fungi</taxon>
        <taxon>Dikarya</taxon>
        <taxon>Basidiomycota</taxon>
        <taxon>Agaricomycotina</taxon>
        <taxon>Agaricomycetes</taxon>
        <taxon>Agaricomycetidae</taxon>
        <taxon>Boletales</taxon>
        <taxon>Boletineae</taxon>
        <taxon>Boletaceae</taxon>
        <taxon>Boletoideae</taxon>
        <taxon>Boletus</taxon>
    </lineage>
</organism>
<sequence length="190" mass="21797">MLRCMGPKIPTTRLYPIAYTHGKPDTTAHKPGQTSKNTGWKLGYEVSESRMFHRSSDWKQQLIRDMTRIPPNELIKGNNPVFRLAKTMLEETLAALPRVKGNEFLIGSVSVDEEDYELCFVRLEGNHNPQRIRFYGHNARQLASQQQEFLVVSRQLHMDDAQKVYNALLLIDWNVDVATRIGVASLRSET</sequence>
<name>A0A8I2Z383_9AGAM</name>
<gene>
    <name evidence="1" type="ORF">JVT61DRAFT_716</name>
</gene>
<dbReference type="AlphaFoldDB" id="A0A8I2Z383"/>
<accession>A0A8I2Z383</accession>
<evidence type="ECO:0000313" key="1">
    <source>
        <dbReference type="EMBL" id="KAG6382078.1"/>
    </source>
</evidence>
<proteinExistence type="predicted"/>
<dbReference type="EMBL" id="JAGFBS010000001">
    <property type="protein sequence ID" value="KAG6382078.1"/>
    <property type="molecule type" value="Genomic_DNA"/>
</dbReference>
<dbReference type="Proteomes" id="UP000683000">
    <property type="component" value="Unassembled WGS sequence"/>
</dbReference>